<dbReference type="AlphaFoldDB" id="A0A699YQ45"/>
<keyword evidence="2" id="KW-1185">Reference proteome</keyword>
<reference evidence="1 2" key="1">
    <citation type="submission" date="2020-02" db="EMBL/GenBank/DDBJ databases">
        <title>Draft genome sequence of Haematococcus lacustris strain NIES-144.</title>
        <authorList>
            <person name="Morimoto D."/>
            <person name="Nakagawa S."/>
            <person name="Yoshida T."/>
            <person name="Sawayama S."/>
        </authorList>
    </citation>
    <scope>NUCLEOTIDE SEQUENCE [LARGE SCALE GENOMIC DNA]</scope>
    <source>
        <strain evidence="1 2">NIES-144</strain>
    </source>
</reference>
<feature type="non-terminal residue" evidence="1">
    <location>
        <position position="1"/>
    </location>
</feature>
<comment type="caution">
    <text evidence="1">The sequence shown here is derived from an EMBL/GenBank/DDBJ whole genome shotgun (WGS) entry which is preliminary data.</text>
</comment>
<organism evidence="1 2">
    <name type="scientific">Haematococcus lacustris</name>
    <name type="common">Green alga</name>
    <name type="synonym">Haematococcus pluvialis</name>
    <dbReference type="NCBI Taxonomy" id="44745"/>
    <lineage>
        <taxon>Eukaryota</taxon>
        <taxon>Viridiplantae</taxon>
        <taxon>Chlorophyta</taxon>
        <taxon>core chlorophytes</taxon>
        <taxon>Chlorophyceae</taxon>
        <taxon>CS clade</taxon>
        <taxon>Chlamydomonadales</taxon>
        <taxon>Haematococcaceae</taxon>
        <taxon>Haematococcus</taxon>
    </lineage>
</organism>
<proteinExistence type="predicted"/>
<dbReference type="SUPFAM" id="SSF55856">
    <property type="entry name" value="Cytochrome b5-like heme/steroid binding domain"/>
    <property type="match status" value="1"/>
</dbReference>
<evidence type="ECO:0000313" key="1">
    <source>
        <dbReference type="EMBL" id="GFH11385.1"/>
    </source>
</evidence>
<protein>
    <submittedName>
        <fullName evidence="1">Cytochrome b5 heme-binding domain-containing protein</fullName>
    </submittedName>
</protein>
<sequence>PGQGYHHFVGKDASRAFVTGDFKYGLTDDVAGLSPEHCAGLLHWRDFYRNHSTYALKGRVIGRFFNEHGQQLPALKKVERLVRCMGGWVRCMGGEWPEKRRGGGEREAHKQMSM</sequence>
<dbReference type="EMBL" id="BLLF01000398">
    <property type="protein sequence ID" value="GFH11385.1"/>
    <property type="molecule type" value="Genomic_DNA"/>
</dbReference>
<feature type="non-terminal residue" evidence="1">
    <location>
        <position position="114"/>
    </location>
</feature>
<gene>
    <name evidence="1" type="ORF">HaLaN_06874</name>
</gene>
<dbReference type="InterPro" id="IPR036400">
    <property type="entry name" value="Cyt_B5-like_heme/steroid_sf"/>
</dbReference>
<accession>A0A699YQ45</accession>
<dbReference type="Gene3D" id="3.10.120.10">
    <property type="entry name" value="Cytochrome b5-like heme/steroid binding domain"/>
    <property type="match status" value="1"/>
</dbReference>
<name>A0A699YQ45_HAELA</name>
<dbReference type="Proteomes" id="UP000485058">
    <property type="component" value="Unassembled WGS sequence"/>
</dbReference>
<evidence type="ECO:0000313" key="2">
    <source>
        <dbReference type="Proteomes" id="UP000485058"/>
    </source>
</evidence>